<feature type="binding site" evidence="6">
    <location>
        <position position="381"/>
    </location>
    <ligand>
        <name>Na(+)</name>
        <dbReference type="ChEBI" id="CHEBI:29101"/>
        <label>1</label>
    </ligand>
</feature>
<keyword evidence="7" id="KW-1015">Disulfide bond</keyword>
<dbReference type="PANTHER" id="PTHR11616">
    <property type="entry name" value="SODIUM/CHLORIDE DEPENDENT TRANSPORTER"/>
    <property type="match status" value="1"/>
</dbReference>
<evidence type="ECO:0000256" key="4">
    <source>
        <dbReference type="ARBA" id="ARBA00022989"/>
    </source>
</evidence>
<feature type="transmembrane region" description="Helical" evidence="9">
    <location>
        <begin position="65"/>
        <end position="96"/>
    </location>
</feature>
<feature type="transmembrane region" description="Helical" evidence="9">
    <location>
        <begin position="24"/>
        <end position="44"/>
    </location>
</feature>
<dbReference type="Pfam" id="PF00209">
    <property type="entry name" value="SNF"/>
    <property type="match status" value="1"/>
</dbReference>
<feature type="binding site" evidence="6">
    <location>
        <position position="316"/>
    </location>
    <ligand>
        <name>Na(+)</name>
        <dbReference type="ChEBI" id="CHEBI:29101"/>
        <label>1</label>
    </ligand>
</feature>
<feature type="transmembrane region" description="Helical" evidence="9">
    <location>
        <begin position="447"/>
        <end position="467"/>
    </location>
</feature>
<name>A0A2G8KYX0_STIJA</name>
<proteinExistence type="inferred from homology"/>
<evidence type="ECO:0000313" key="11">
    <source>
        <dbReference type="Proteomes" id="UP000230750"/>
    </source>
</evidence>
<dbReference type="PROSITE" id="PS00754">
    <property type="entry name" value="NA_NEUROTRAN_SYMP_2"/>
    <property type="match status" value="1"/>
</dbReference>
<feature type="binding site" evidence="6">
    <location>
        <position position="6"/>
    </location>
    <ligand>
        <name>Na(+)</name>
        <dbReference type="ChEBI" id="CHEBI:29101"/>
        <label>1</label>
    </ligand>
</feature>
<dbReference type="GO" id="GO:0046872">
    <property type="term" value="F:metal ion binding"/>
    <property type="evidence" value="ECO:0007669"/>
    <property type="project" value="UniProtKB-KW"/>
</dbReference>
<protein>
    <recommendedName>
        <fullName evidence="8">Transporter</fullName>
    </recommendedName>
</protein>
<feature type="disulfide bond" evidence="7">
    <location>
        <begin position="108"/>
        <end position="117"/>
    </location>
</feature>
<keyword evidence="3 8" id="KW-0812">Transmembrane</keyword>
<accession>A0A2G8KYX0</accession>
<keyword evidence="11" id="KW-1185">Reference proteome</keyword>
<dbReference type="SUPFAM" id="SSF161070">
    <property type="entry name" value="SNF-like"/>
    <property type="match status" value="1"/>
</dbReference>
<dbReference type="AlphaFoldDB" id="A0A2G8KYX0"/>
<keyword evidence="8" id="KW-0769">Symport</keyword>
<comment type="similarity">
    <text evidence="8">Belongs to the sodium:neurotransmitter symporter (SNF) (TC 2.A.22) family.</text>
</comment>
<dbReference type="GO" id="GO:0005886">
    <property type="term" value="C:plasma membrane"/>
    <property type="evidence" value="ECO:0007669"/>
    <property type="project" value="TreeGrafter"/>
</dbReference>
<feature type="binding site" evidence="6">
    <location>
        <position position="3"/>
    </location>
    <ligand>
        <name>Na(+)</name>
        <dbReference type="ChEBI" id="CHEBI:29101"/>
        <label>1</label>
    </ligand>
</feature>
<feature type="binding site" evidence="6">
    <location>
        <position position="5"/>
    </location>
    <ligand>
        <name>Na(+)</name>
        <dbReference type="ChEBI" id="CHEBI:29101"/>
        <label>1</label>
    </ligand>
</feature>
<feature type="transmembrane region" description="Helical" evidence="9">
    <location>
        <begin position="368"/>
        <end position="388"/>
    </location>
</feature>
<dbReference type="GO" id="GO:0015375">
    <property type="term" value="F:glycine:sodium symporter activity"/>
    <property type="evidence" value="ECO:0007669"/>
    <property type="project" value="TreeGrafter"/>
</dbReference>
<evidence type="ECO:0000256" key="8">
    <source>
        <dbReference type="RuleBase" id="RU003732"/>
    </source>
</evidence>
<evidence type="ECO:0000256" key="3">
    <source>
        <dbReference type="ARBA" id="ARBA00022692"/>
    </source>
</evidence>
<feature type="binding site" evidence="6">
    <location>
        <position position="10"/>
    </location>
    <ligand>
        <name>Na(+)</name>
        <dbReference type="ChEBI" id="CHEBI:29101"/>
        <label>1</label>
    </ligand>
</feature>
<keyword evidence="6" id="KW-0915">Sodium</keyword>
<evidence type="ECO:0000313" key="10">
    <source>
        <dbReference type="EMBL" id="PIK53172.1"/>
    </source>
</evidence>
<evidence type="ECO:0000256" key="1">
    <source>
        <dbReference type="ARBA" id="ARBA00004141"/>
    </source>
</evidence>
<dbReference type="Proteomes" id="UP000230750">
    <property type="component" value="Unassembled WGS sequence"/>
</dbReference>
<keyword evidence="6" id="KW-0479">Metal-binding</keyword>
<comment type="caution">
    <text evidence="10">The sequence shown here is derived from an EMBL/GenBank/DDBJ whole genome shotgun (WGS) entry which is preliminary data.</text>
</comment>
<feature type="binding site" evidence="6">
    <location>
        <position position="384"/>
    </location>
    <ligand>
        <name>Na(+)</name>
        <dbReference type="ChEBI" id="CHEBI:29101"/>
        <label>1</label>
    </ligand>
</feature>
<comment type="subcellular location">
    <subcellularLocation>
        <location evidence="1">Membrane</location>
        <topology evidence="1">Multi-pass membrane protein</topology>
    </subcellularLocation>
</comment>
<dbReference type="PANTHER" id="PTHR11616:SF240">
    <property type="entry name" value="BLOATED TUBULES, ISOFORM B-RELATED"/>
    <property type="match status" value="1"/>
</dbReference>
<reference evidence="10 11" key="1">
    <citation type="journal article" date="2017" name="PLoS Biol.">
        <title>The sea cucumber genome provides insights into morphological evolution and visceral regeneration.</title>
        <authorList>
            <person name="Zhang X."/>
            <person name="Sun L."/>
            <person name="Yuan J."/>
            <person name="Sun Y."/>
            <person name="Gao Y."/>
            <person name="Zhang L."/>
            <person name="Li S."/>
            <person name="Dai H."/>
            <person name="Hamel J.F."/>
            <person name="Liu C."/>
            <person name="Yu Y."/>
            <person name="Liu S."/>
            <person name="Lin W."/>
            <person name="Guo K."/>
            <person name="Jin S."/>
            <person name="Xu P."/>
            <person name="Storey K.B."/>
            <person name="Huan P."/>
            <person name="Zhang T."/>
            <person name="Zhou Y."/>
            <person name="Zhang J."/>
            <person name="Lin C."/>
            <person name="Li X."/>
            <person name="Xing L."/>
            <person name="Huo D."/>
            <person name="Sun M."/>
            <person name="Wang L."/>
            <person name="Mercier A."/>
            <person name="Li F."/>
            <person name="Yang H."/>
            <person name="Xiang J."/>
        </authorList>
    </citation>
    <scope>NUCLEOTIDE SEQUENCE [LARGE SCALE GENOMIC DNA]</scope>
    <source>
        <strain evidence="10">Shaxun</strain>
        <tissue evidence="10">Muscle</tissue>
    </source>
</reference>
<evidence type="ECO:0000256" key="7">
    <source>
        <dbReference type="PIRSR" id="PIRSR600175-2"/>
    </source>
</evidence>
<evidence type="ECO:0000256" key="5">
    <source>
        <dbReference type="ARBA" id="ARBA00023136"/>
    </source>
</evidence>
<feature type="transmembrane region" description="Helical" evidence="9">
    <location>
        <begin position="198"/>
        <end position="216"/>
    </location>
</feature>
<organism evidence="10 11">
    <name type="scientific">Stichopus japonicus</name>
    <name type="common">Sea cucumber</name>
    <dbReference type="NCBI Taxonomy" id="307972"/>
    <lineage>
        <taxon>Eukaryota</taxon>
        <taxon>Metazoa</taxon>
        <taxon>Echinodermata</taxon>
        <taxon>Eleutherozoa</taxon>
        <taxon>Echinozoa</taxon>
        <taxon>Holothuroidea</taxon>
        <taxon>Aspidochirotacea</taxon>
        <taxon>Aspidochirotida</taxon>
        <taxon>Stichopodidae</taxon>
        <taxon>Apostichopus</taxon>
    </lineage>
</organism>
<feature type="transmembrane region" description="Helical" evidence="9">
    <location>
        <begin position="228"/>
        <end position="253"/>
    </location>
</feature>
<feature type="transmembrane region" description="Helical" evidence="9">
    <location>
        <begin position="310"/>
        <end position="335"/>
    </location>
</feature>
<sequence length="501" mass="55612">MLGYAVGLGNVWRFPYVTYESGGGAFLVPYFIMLFLAGFPLYFMEECIGQYASLGAIQAWDSVPALRGVAIGMVIANALTSITYAVVITYCLFYIFASLTTYLPWSDCDNYWNTVYCATLANQCLNQSSIVINNGSCYHPSELNPAELENYDVTETSPGVYDLTNYSDPLADQRVSASEEYWTHRVRRESPSINETGGIVWELAGCLFLTYLIVFLSLCKGIKSSGKVVYFTATFPYIVLIILFCLGMTLPGHQEGISFFITPKWELLSDARIWMTAAVQIFYSVGVAWGGIVTLSSYNKFHNNSLWDAILIPFANCVTSVFSGFAIFSLVGFMAHELDQPVESVVAEGYGLAFIAYPEAFNLLPASSVWSVLFFLMLLTLGLDTSFAGMETTVTAIVDQFPHLRKRKIYVTAASCSVSFLFGLLYVTEAGPYWANLMDQSAAGFQILMFAILECVGISWQYGLLRFKNDIRAMLGDNFVDNPAVWVYLICWSIVTPALIS</sequence>
<feature type="transmembrane region" description="Helical" evidence="9">
    <location>
        <begin position="409"/>
        <end position="427"/>
    </location>
</feature>
<evidence type="ECO:0000256" key="6">
    <source>
        <dbReference type="PIRSR" id="PIRSR600175-1"/>
    </source>
</evidence>
<evidence type="ECO:0000256" key="2">
    <source>
        <dbReference type="ARBA" id="ARBA00022448"/>
    </source>
</evidence>
<keyword evidence="4 9" id="KW-1133">Transmembrane helix</keyword>
<feature type="non-terminal residue" evidence="10">
    <location>
        <position position="501"/>
    </location>
</feature>
<dbReference type="InterPro" id="IPR000175">
    <property type="entry name" value="Na/ntran_symport"/>
</dbReference>
<dbReference type="InterPro" id="IPR037272">
    <property type="entry name" value="SNS_sf"/>
</dbReference>
<dbReference type="PRINTS" id="PR00176">
    <property type="entry name" value="NANEUSMPORT"/>
</dbReference>
<dbReference type="STRING" id="307972.A0A2G8KYX0"/>
<feature type="binding site" evidence="6">
    <location>
        <position position="284"/>
    </location>
    <ligand>
        <name>Na(+)</name>
        <dbReference type="ChEBI" id="CHEBI:29101"/>
        <label>1</label>
    </ligand>
</feature>
<feature type="transmembrane region" description="Helical" evidence="9">
    <location>
        <begin position="479"/>
        <end position="500"/>
    </location>
</feature>
<keyword evidence="2 8" id="KW-0813">Transport</keyword>
<evidence type="ECO:0000256" key="9">
    <source>
        <dbReference type="SAM" id="Phobius"/>
    </source>
</evidence>
<dbReference type="PROSITE" id="PS00610">
    <property type="entry name" value="NA_NEUROTRAN_SYMP_1"/>
    <property type="match status" value="1"/>
</dbReference>
<dbReference type="EMBL" id="MRZV01000298">
    <property type="protein sequence ID" value="PIK53172.1"/>
    <property type="molecule type" value="Genomic_DNA"/>
</dbReference>
<dbReference type="PROSITE" id="PS50267">
    <property type="entry name" value="NA_NEUROTRAN_SYMP_3"/>
    <property type="match status" value="1"/>
</dbReference>
<feature type="transmembrane region" description="Helical" evidence="9">
    <location>
        <begin position="273"/>
        <end position="298"/>
    </location>
</feature>
<dbReference type="OrthoDB" id="6581954at2759"/>
<keyword evidence="5 9" id="KW-0472">Membrane</keyword>
<gene>
    <name evidence="10" type="ORF">BSL78_09950</name>
</gene>